<feature type="compositionally biased region" description="Basic and acidic residues" evidence="4">
    <location>
        <begin position="176"/>
        <end position="194"/>
    </location>
</feature>
<evidence type="ECO:0000256" key="1">
    <source>
        <dbReference type="ARBA" id="ARBA00004123"/>
    </source>
</evidence>
<evidence type="ECO:0000256" key="3">
    <source>
        <dbReference type="ARBA" id="ARBA00023242"/>
    </source>
</evidence>
<evidence type="ECO:0000313" key="5">
    <source>
        <dbReference type="EMBL" id="CEM19941.1"/>
    </source>
</evidence>
<feature type="region of interest" description="Disordered" evidence="4">
    <location>
        <begin position="176"/>
        <end position="224"/>
    </location>
</feature>
<proteinExistence type="inferred from homology"/>
<dbReference type="PANTHER" id="PTHR13021">
    <property type="entry name" value="PRE-MRNA-SPLICING FACTOR ISY1"/>
    <property type="match status" value="1"/>
</dbReference>
<keyword evidence="3" id="KW-0539">Nucleus</keyword>
<name>A0A0G4FX75_9ALVE</name>
<dbReference type="InterPro" id="IPR009360">
    <property type="entry name" value="Isy1"/>
</dbReference>
<dbReference type="InterPro" id="IPR029012">
    <property type="entry name" value="Helix_hairpin_bin_sf"/>
</dbReference>
<dbReference type="Gene3D" id="1.10.287.660">
    <property type="entry name" value="Helix hairpin bin"/>
    <property type="match status" value="1"/>
</dbReference>
<reference evidence="5" key="1">
    <citation type="submission" date="2014-11" db="EMBL/GenBank/DDBJ databases">
        <authorList>
            <person name="Otto D Thomas"/>
            <person name="Naeem Raeece"/>
        </authorList>
    </citation>
    <scope>NUCLEOTIDE SEQUENCE</scope>
</reference>
<comment type="subcellular location">
    <subcellularLocation>
        <location evidence="1">Nucleus</location>
    </subcellularLocation>
</comment>
<dbReference type="SUPFAM" id="SSF140102">
    <property type="entry name" value="ISY1 domain-like"/>
    <property type="match status" value="1"/>
</dbReference>
<dbReference type="EMBL" id="CDMZ01000708">
    <property type="protein sequence ID" value="CEM19941.1"/>
    <property type="molecule type" value="Genomic_DNA"/>
</dbReference>
<dbReference type="GO" id="GO:0000350">
    <property type="term" value="P:generation of catalytic spliceosome for second transesterification step"/>
    <property type="evidence" value="ECO:0007669"/>
    <property type="project" value="InterPro"/>
</dbReference>
<evidence type="ECO:0000256" key="4">
    <source>
        <dbReference type="SAM" id="MobiDB-lite"/>
    </source>
</evidence>
<dbReference type="FunFam" id="1.10.287.660:FF:000001">
    <property type="entry name" value="pre-mRNA-splicing factor ISY1 homolog"/>
    <property type="match status" value="1"/>
</dbReference>
<accession>A0A0G4FX75</accession>
<dbReference type="InterPro" id="IPR037200">
    <property type="entry name" value="Isy1_sf"/>
</dbReference>
<organism evidence="5">
    <name type="scientific">Chromera velia CCMP2878</name>
    <dbReference type="NCBI Taxonomy" id="1169474"/>
    <lineage>
        <taxon>Eukaryota</taxon>
        <taxon>Sar</taxon>
        <taxon>Alveolata</taxon>
        <taxon>Colpodellida</taxon>
        <taxon>Chromeraceae</taxon>
        <taxon>Chromera</taxon>
    </lineage>
</organism>
<dbReference type="VEuPathDB" id="CryptoDB:Cvel_19216"/>
<feature type="region of interest" description="Disordered" evidence="4">
    <location>
        <begin position="256"/>
        <end position="280"/>
    </location>
</feature>
<protein>
    <recommendedName>
        <fullName evidence="6">Pre-mRNA-splicing factor ISY1</fullName>
    </recommendedName>
</protein>
<evidence type="ECO:0008006" key="6">
    <source>
        <dbReference type="Google" id="ProtNLM"/>
    </source>
</evidence>
<gene>
    <name evidence="5" type="ORF">Cvel_19216</name>
</gene>
<comment type="similarity">
    <text evidence="2">Belongs to the ISY1 family.</text>
</comment>
<sequence length="280" mass="31855">MAMLNRWDAMKKSILQPNRGRRPKLASECDVLDDAKFWRNQVVREMSRKIAEIQNAGLGESRIRDLNDEINKLLREKGHWERRIKELGGAEMKLPTGTQSAQLLGAELAGGDGYKYFGAAKDLPGVRELFANQEPAQQARRTRKELRKNLGPDYYGWRDEEDGLLLLAEQAKEMEQRDKAEKEWRETQSKRQREQGGGMEDIPSSSSAAATGREGGGEEENFRAYVAVPDRQAIEAIMLKKEKEKAMASLAVVEKYQSRGMQREEEDSLELVGKKRGRDD</sequence>
<dbReference type="GO" id="GO:0005634">
    <property type="term" value="C:nucleus"/>
    <property type="evidence" value="ECO:0007669"/>
    <property type="project" value="UniProtKB-SubCell"/>
</dbReference>
<dbReference type="Pfam" id="PF06246">
    <property type="entry name" value="Isy1"/>
    <property type="match status" value="1"/>
</dbReference>
<dbReference type="AlphaFoldDB" id="A0A0G4FX75"/>
<evidence type="ECO:0000256" key="2">
    <source>
        <dbReference type="ARBA" id="ARBA00007002"/>
    </source>
</evidence>
<dbReference type="PhylomeDB" id="A0A0G4FX75"/>